<feature type="transmembrane region" description="Helical" evidence="1">
    <location>
        <begin position="53"/>
        <end position="74"/>
    </location>
</feature>
<dbReference type="GO" id="GO:0016787">
    <property type="term" value="F:hydrolase activity"/>
    <property type="evidence" value="ECO:0007669"/>
    <property type="project" value="UniProtKB-KW"/>
</dbReference>
<dbReference type="GO" id="GO:0016020">
    <property type="term" value="C:membrane"/>
    <property type="evidence" value="ECO:0007669"/>
    <property type="project" value="TreeGrafter"/>
</dbReference>
<dbReference type="PANTHER" id="PTHR23028">
    <property type="entry name" value="ACETYLTRANSFERASE"/>
    <property type="match status" value="1"/>
</dbReference>
<feature type="transmembrane region" description="Helical" evidence="1">
    <location>
        <begin position="329"/>
        <end position="348"/>
    </location>
</feature>
<protein>
    <submittedName>
        <fullName evidence="3">Peptidoglycan/LPS O-acetylase OafA/YrhL, contains acyltransferase and SGNH-hydrolase domains</fullName>
    </submittedName>
</protein>
<keyword evidence="3" id="KW-0378">Hydrolase</keyword>
<proteinExistence type="predicted"/>
<feature type="transmembrane region" description="Helical" evidence="1">
    <location>
        <begin position="264"/>
        <end position="284"/>
    </location>
</feature>
<dbReference type="Proteomes" id="UP000183461">
    <property type="component" value="Unassembled WGS sequence"/>
</dbReference>
<dbReference type="RefSeq" id="WP_072301213.1">
    <property type="nucleotide sequence ID" value="NZ_FPIP01000011.1"/>
</dbReference>
<dbReference type="AlphaFoldDB" id="A0A1K1PUN2"/>
<name>A0A1K1PUN2_RUMFL</name>
<dbReference type="GO" id="GO:0000271">
    <property type="term" value="P:polysaccharide biosynthetic process"/>
    <property type="evidence" value="ECO:0007669"/>
    <property type="project" value="TreeGrafter"/>
</dbReference>
<feature type="transmembrane region" description="Helical" evidence="1">
    <location>
        <begin position="235"/>
        <end position="252"/>
    </location>
</feature>
<sequence length="373" mass="42525">MTEKQTKNDSHLGAIDGLKGIGACIIAFFWHYQHFKPQNGSPFFSIFPMSYKHGSFMVELFFMLSGFGMMLGYSERIIGHKISFRDFIVKRLRKIYPPFLFFTLVTIILELAYYHKCGTTFVYGNFDIQHLIYNLLLMQDGLFGKDWSLDAPSWCISICMLCYLLFYLILYRVRNERHGCYVFFGAALLGTTITLSEVDYPLWNSLVGRGIACFFIGAILCTIYRNREKFRYQRLGYVCLGAVIISYLVLRFKPEFMGDFRMAFILGIAPALILAVLFIPWLGAVLGIRPLTYLGSLSIVIYLVHFPVQCAIRTIDEYAGLGLDYSTKAVWLSYAAAVLISSVVYRLVIAKAAEKAVFGFFSKKETSPQKKTA</sequence>
<feature type="transmembrane region" description="Helical" evidence="1">
    <location>
        <begin position="291"/>
        <end position="309"/>
    </location>
</feature>
<keyword evidence="1" id="KW-0472">Membrane</keyword>
<gene>
    <name evidence="3" type="ORF">SAMN02910280_0155</name>
</gene>
<dbReference type="Pfam" id="PF01757">
    <property type="entry name" value="Acyl_transf_3"/>
    <property type="match status" value="1"/>
</dbReference>
<keyword evidence="3" id="KW-0808">Transferase</keyword>
<feature type="domain" description="Acyltransferase 3" evidence="2">
    <location>
        <begin position="14"/>
        <end position="344"/>
    </location>
</feature>
<dbReference type="PANTHER" id="PTHR23028:SF53">
    <property type="entry name" value="ACYL_TRANSF_3 DOMAIN-CONTAINING PROTEIN"/>
    <property type="match status" value="1"/>
</dbReference>
<feature type="transmembrane region" description="Helical" evidence="1">
    <location>
        <begin position="178"/>
        <end position="196"/>
    </location>
</feature>
<accession>A0A1K1PUN2</accession>
<evidence type="ECO:0000313" key="3">
    <source>
        <dbReference type="EMBL" id="SFW51426.1"/>
    </source>
</evidence>
<dbReference type="InterPro" id="IPR050879">
    <property type="entry name" value="Acyltransferase_3"/>
</dbReference>
<evidence type="ECO:0000259" key="2">
    <source>
        <dbReference type="Pfam" id="PF01757"/>
    </source>
</evidence>
<evidence type="ECO:0000313" key="4">
    <source>
        <dbReference type="Proteomes" id="UP000183461"/>
    </source>
</evidence>
<feature type="transmembrane region" description="Helical" evidence="1">
    <location>
        <begin position="202"/>
        <end position="223"/>
    </location>
</feature>
<dbReference type="GO" id="GO:0016747">
    <property type="term" value="F:acyltransferase activity, transferring groups other than amino-acyl groups"/>
    <property type="evidence" value="ECO:0007669"/>
    <property type="project" value="InterPro"/>
</dbReference>
<reference evidence="3 4" key="1">
    <citation type="submission" date="2016-11" db="EMBL/GenBank/DDBJ databases">
        <authorList>
            <person name="Jaros S."/>
            <person name="Januszkiewicz K."/>
            <person name="Wedrychowicz H."/>
        </authorList>
    </citation>
    <scope>NUCLEOTIDE SEQUENCE [LARGE SCALE GENOMIC DNA]</scope>
    <source>
        <strain evidence="3 4">YL228</strain>
    </source>
</reference>
<feature type="transmembrane region" description="Helical" evidence="1">
    <location>
        <begin position="95"/>
        <end position="114"/>
    </location>
</feature>
<feature type="transmembrane region" description="Helical" evidence="1">
    <location>
        <begin position="151"/>
        <end position="171"/>
    </location>
</feature>
<dbReference type="EMBL" id="FPIP01000011">
    <property type="protein sequence ID" value="SFW51426.1"/>
    <property type="molecule type" value="Genomic_DNA"/>
</dbReference>
<keyword evidence="1" id="KW-0812">Transmembrane</keyword>
<keyword evidence="1" id="KW-1133">Transmembrane helix</keyword>
<evidence type="ECO:0000256" key="1">
    <source>
        <dbReference type="SAM" id="Phobius"/>
    </source>
</evidence>
<keyword evidence="3" id="KW-0012">Acyltransferase</keyword>
<dbReference type="InterPro" id="IPR002656">
    <property type="entry name" value="Acyl_transf_3_dom"/>
</dbReference>
<feature type="transmembrane region" description="Helical" evidence="1">
    <location>
        <begin position="12"/>
        <end position="33"/>
    </location>
</feature>
<organism evidence="3 4">
    <name type="scientific">Ruminococcus flavefaciens</name>
    <dbReference type="NCBI Taxonomy" id="1265"/>
    <lineage>
        <taxon>Bacteria</taxon>
        <taxon>Bacillati</taxon>
        <taxon>Bacillota</taxon>
        <taxon>Clostridia</taxon>
        <taxon>Eubacteriales</taxon>
        <taxon>Oscillospiraceae</taxon>
        <taxon>Ruminococcus</taxon>
    </lineage>
</organism>